<dbReference type="FunFam" id="3.40.50.1100:FF:000003">
    <property type="entry name" value="Cystathionine beta-synthase"/>
    <property type="match status" value="1"/>
</dbReference>
<keyword evidence="7 13" id="KW-0456">Lyase</keyword>
<dbReference type="GO" id="GO:0004122">
    <property type="term" value="F:cystathionine beta-synthase activity"/>
    <property type="evidence" value="ECO:0007669"/>
    <property type="project" value="UniProtKB-UniRule"/>
</dbReference>
<dbReference type="CDD" id="cd01561">
    <property type="entry name" value="CBS_like"/>
    <property type="match status" value="1"/>
</dbReference>
<dbReference type="InterPro" id="IPR046342">
    <property type="entry name" value="CBS_dom_sf"/>
</dbReference>
<dbReference type="FunFam" id="3.40.50.1100:FF:000118">
    <property type="entry name" value="Related to CYS4-cystathionine beta-synthase"/>
    <property type="match status" value="1"/>
</dbReference>
<gene>
    <name evidence="13" type="ORF">AVDCRST_MAG79-708</name>
</gene>
<proteinExistence type="inferred from homology"/>
<dbReference type="GO" id="GO:0019343">
    <property type="term" value="P:cysteine biosynthetic process via cystathionine"/>
    <property type="evidence" value="ECO:0007669"/>
    <property type="project" value="InterPro"/>
</dbReference>
<evidence type="ECO:0000256" key="3">
    <source>
        <dbReference type="ARBA" id="ARBA00007103"/>
    </source>
</evidence>
<evidence type="ECO:0000259" key="12">
    <source>
        <dbReference type="PROSITE" id="PS51371"/>
    </source>
</evidence>
<keyword evidence="6 11" id="KW-0129">CBS domain</keyword>
<evidence type="ECO:0000256" key="6">
    <source>
        <dbReference type="ARBA" id="ARBA00023122"/>
    </source>
</evidence>
<dbReference type="EC" id="4.2.1.22" evidence="4 10"/>
<evidence type="ECO:0000256" key="9">
    <source>
        <dbReference type="ARBA" id="ARBA00047490"/>
    </source>
</evidence>
<dbReference type="InterPro" id="IPR036052">
    <property type="entry name" value="TrpB-like_PALP_sf"/>
</dbReference>
<name>A0A6J4TRD7_9ACTN</name>
<dbReference type="GO" id="GO:0006535">
    <property type="term" value="P:cysteine biosynthetic process from serine"/>
    <property type="evidence" value="ECO:0007669"/>
    <property type="project" value="InterPro"/>
</dbReference>
<dbReference type="Gene3D" id="3.40.50.1100">
    <property type="match status" value="2"/>
</dbReference>
<evidence type="ECO:0000313" key="13">
    <source>
        <dbReference type="EMBL" id="CAA9528471.1"/>
    </source>
</evidence>
<feature type="domain" description="CBS" evidence="12">
    <location>
        <begin position="338"/>
        <end position="402"/>
    </location>
</feature>
<evidence type="ECO:0000256" key="1">
    <source>
        <dbReference type="ARBA" id="ARBA00001933"/>
    </source>
</evidence>
<keyword evidence="5" id="KW-0663">Pyridoxal phosphate</keyword>
<comment type="cofactor">
    <cofactor evidence="1">
        <name>pyridoxal 5'-phosphate</name>
        <dbReference type="ChEBI" id="CHEBI:597326"/>
    </cofactor>
</comment>
<comment type="catalytic activity">
    <reaction evidence="9">
        <text>L-homocysteine + L-serine = L,L-cystathionine + H2O</text>
        <dbReference type="Rhea" id="RHEA:10112"/>
        <dbReference type="ChEBI" id="CHEBI:15377"/>
        <dbReference type="ChEBI" id="CHEBI:33384"/>
        <dbReference type="ChEBI" id="CHEBI:58161"/>
        <dbReference type="ChEBI" id="CHEBI:58199"/>
        <dbReference type="EC" id="4.2.1.22"/>
    </reaction>
</comment>
<dbReference type="PROSITE" id="PS51371">
    <property type="entry name" value="CBS"/>
    <property type="match status" value="1"/>
</dbReference>
<accession>A0A6J4TRD7</accession>
<reference evidence="13" key="1">
    <citation type="submission" date="2020-02" db="EMBL/GenBank/DDBJ databases">
        <authorList>
            <person name="Meier V. D."/>
        </authorList>
    </citation>
    <scope>NUCLEOTIDE SEQUENCE</scope>
    <source>
        <strain evidence="13">AVDCRST_MAG79</strain>
    </source>
</reference>
<dbReference type="PANTHER" id="PTHR10314">
    <property type="entry name" value="CYSTATHIONINE BETA-SYNTHASE"/>
    <property type="match status" value="1"/>
</dbReference>
<evidence type="ECO:0000256" key="7">
    <source>
        <dbReference type="ARBA" id="ARBA00023239"/>
    </source>
</evidence>
<dbReference type="Gene3D" id="3.10.580.10">
    <property type="entry name" value="CBS-domain"/>
    <property type="match status" value="1"/>
</dbReference>
<dbReference type="InterPro" id="IPR050214">
    <property type="entry name" value="Cys_Synth/Cystath_Beta-Synth"/>
</dbReference>
<dbReference type="InterPro" id="IPR001926">
    <property type="entry name" value="TrpB-like_PALP"/>
</dbReference>
<dbReference type="InterPro" id="IPR001216">
    <property type="entry name" value="P-phosphate_BS"/>
</dbReference>
<dbReference type="Pfam" id="PF00571">
    <property type="entry name" value="CBS"/>
    <property type="match status" value="2"/>
</dbReference>
<sequence length="463" mass="49770">MRDFPTVTDLVGSTPIVRLPQLQPAGGARLLAKLEYLNPGGSIKDRIGLAMIEAAERDGLLRPGGTIVEPTSGNTGVGLAMVAAQRGYRCVFVMPDKMSREKIALLRAFGAEVVVCPTNVEPDDARSYYSVSDRLADEIPGAWKPNQYENPANPAAHEATTGPEIWAQLGEELDVLVAGVGTGGTITGVARFLRGRLPRLEVVGADPEGSIYSTPEIHPYLVEGVGEDFWPTTYDPSVVDRYVTVSDRDSFWAARRMAREEGILIGGSGGLALHAAVEVARSLPPDRTVLVILPDGGRPYLSKIFDDAWMIEHGMLERTGTVPTVAQILRSKADETAETPAFVAVGTHQRVGEAIDLLQRYGISQMPVVRHTNGDPLDLGSLVGAIHERDLLERVFRDGDALGEEVSTAMGPPLGVVRSEQSVDAVYGDLQDRPAVVVADGSVPIGVLTRSDLLEYLAHSRRT</sequence>
<evidence type="ECO:0000256" key="10">
    <source>
        <dbReference type="NCBIfam" id="TIGR01137"/>
    </source>
</evidence>
<evidence type="ECO:0000256" key="2">
    <source>
        <dbReference type="ARBA" id="ARBA00005003"/>
    </source>
</evidence>
<evidence type="ECO:0000256" key="11">
    <source>
        <dbReference type="PROSITE-ProRule" id="PRU00703"/>
    </source>
</evidence>
<protein>
    <recommendedName>
        <fullName evidence="8 10">Cystathionine beta-synthase</fullName>
        <ecNumber evidence="4 10">4.2.1.22</ecNumber>
    </recommendedName>
</protein>
<evidence type="ECO:0000256" key="4">
    <source>
        <dbReference type="ARBA" id="ARBA00012041"/>
    </source>
</evidence>
<dbReference type="UniPathway" id="UPA00136">
    <property type="reaction ID" value="UER00201"/>
</dbReference>
<dbReference type="InterPro" id="IPR000644">
    <property type="entry name" value="CBS_dom"/>
</dbReference>
<dbReference type="InterPro" id="IPR005857">
    <property type="entry name" value="Cysta_beta_synth"/>
</dbReference>
<evidence type="ECO:0000256" key="5">
    <source>
        <dbReference type="ARBA" id="ARBA00022898"/>
    </source>
</evidence>
<comment type="similarity">
    <text evidence="3">Belongs to the cysteine synthase/cystathionine beta-synthase family.</text>
</comment>
<dbReference type="Pfam" id="PF00291">
    <property type="entry name" value="PALP"/>
    <property type="match status" value="1"/>
</dbReference>
<evidence type="ECO:0000256" key="8">
    <source>
        <dbReference type="ARBA" id="ARBA00026192"/>
    </source>
</evidence>
<dbReference type="GO" id="GO:0005737">
    <property type="term" value="C:cytoplasm"/>
    <property type="evidence" value="ECO:0007669"/>
    <property type="project" value="InterPro"/>
</dbReference>
<dbReference type="GO" id="GO:0016765">
    <property type="term" value="F:transferase activity, transferring alkyl or aryl (other than methyl) groups"/>
    <property type="evidence" value="ECO:0007669"/>
    <property type="project" value="UniProtKB-ARBA"/>
</dbReference>
<comment type="pathway">
    <text evidence="2">Amino-acid biosynthesis; L-cysteine biosynthesis; L-cysteine from L-homocysteine and L-serine: step 1/2.</text>
</comment>
<dbReference type="SUPFAM" id="SSF54631">
    <property type="entry name" value="CBS-domain pair"/>
    <property type="match status" value="1"/>
</dbReference>
<dbReference type="AlphaFoldDB" id="A0A6J4TRD7"/>
<dbReference type="NCBIfam" id="TIGR01137">
    <property type="entry name" value="cysta_beta"/>
    <property type="match status" value="1"/>
</dbReference>
<dbReference type="PROSITE" id="PS00901">
    <property type="entry name" value="CYS_SYNTHASE"/>
    <property type="match status" value="1"/>
</dbReference>
<dbReference type="EMBL" id="CADCWC010000134">
    <property type="protein sequence ID" value="CAA9528471.1"/>
    <property type="molecule type" value="Genomic_DNA"/>
</dbReference>
<dbReference type="SUPFAM" id="SSF53686">
    <property type="entry name" value="Tryptophan synthase beta subunit-like PLP-dependent enzymes"/>
    <property type="match status" value="1"/>
</dbReference>
<organism evidence="13">
    <name type="scientific">uncultured Thermoleophilia bacterium</name>
    <dbReference type="NCBI Taxonomy" id="1497501"/>
    <lineage>
        <taxon>Bacteria</taxon>
        <taxon>Bacillati</taxon>
        <taxon>Actinomycetota</taxon>
        <taxon>Thermoleophilia</taxon>
        <taxon>environmental samples</taxon>
    </lineage>
</organism>